<keyword evidence="3" id="KW-0813">Transport</keyword>
<organism evidence="7 8">
    <name type="scientific">Paulownia witches'-broom phytoplasma</name>
    <dbReference type="NCBI Taxonomy" id="39647"/>
    <lineage>
        <taxon>Bacteria</taxon>
        <taxon>Bacillati</taxon>
        <taxon>Mycoplasmatota</taxon>
        <taxon>Mollicutes</taxon>
        <taxon>Acholeplasmatales</taxon>
        <taxon>Acholeplasmataceae</taxon>
        <taxon>Candidatus Phytoplasma</taxon>
        <taxon>16SrI (Aster yellows group)</taxon>
    </lineage>
</organism>
<protein>
    <submittedName>
        <fullName evidence="7">ATP-binding cassette domain-containing protein</fullName>
    </submittedName>
</protein>
<evidence type="ECO:0000256" key="1">
    <source>
        <dbReference type="ARBA" id="ARBA00004370"/>
    </source>
</evidence>
<name>A0ABX8TMZ2_9MOLU</name>
<dbReference type="Proteomes" id="UP000825369">
    <property type="component" value="Chromosome"/>
</dbReference>
<evidence type="ECO:0000256" key="2">
    <source>
        <dbReference type="ARBA" id="ARBA00005417"/>
    </source>
</evidence>
<proteinExistence type="inferred from homology"/>
<gene>
    <name evidence="7" type="ORF">HGD80_03225</name>
</gene>
<keyword evidence="8" id="KW-1185">Reference proteome</keyword>
<evidence type="ECO:0000313" key="7">
    <source>
        <dbReference type="EMBL" id="QYC30791.1"/>
    </source>
</evidence>
<evidence type="ECO:0000256" key="3">
    <source>
        <dbReference type="ARBA" id="ARBA00022448"/>
    </source>
</evidence>
<keyword evidence="7" id="KW-0067">ATP-binding</keyword>
<evidence type="ECO:0000313" key="8">
    <source>
        <dbReference type="Proteomes" id="UP000825369"/>
    </source>
</evidence>
<comment type="similarity">
    <text evidence="2">Belongs to the ABC transporter superfamily.</text>
</comment>
<keyword evidence="5" id="KW-0472">Membrane</keyword>
<keyword evidence="7" id="KW-0547">Nucleotide-binding</keyword>
<dbReference type="Pfam" id="PF00005">
    <property type="entry name" value="ABC_tran"/>
    <property type="match status" value="1"/>
</dbReference>
<sequence length="72" mass="7947">MKKEILKICDLNLNFRVKKHLIYALRGINLSLGEGEILGLVGESGSGKSVISKALMGLLPDNAFNTKRFYPL</sequence>
<comment type="subcellular location">
    <subcellularLocation>
        <location evidence="1">Membrane</location>
    </subcellularLocation>
</comment>
<dbReference type="InterPro" id="IPR050388">
    <property type="entry name" value="ABC_Ni/Peptide_Import"/>
</dbReference>
<evidence type="ECO:0000259" key="6">
    <source>
        <dbReference type="Pfam" id="PF00005"/>
    </source>
</evidence>
<dbReference type="PANTHER" id="PTHR43297:SF2">
    <property type="entry name" value="DIPEPTIDE TRANSPORT ATP-BINDING PROTEIN DPPD"/>
    <property type="match status" value="1"/>
</dbReference>
<dbReference type="RefSeq" id="WP_219474423.1">
    <property type="nucleotide sequence ID" value="NZ_CP066882.1"/>
</dbReference>
<dbReference type="GO" id="GO:0005524">
    <property type="term" value="F:ATP binding"/>
    <property type="evidence" value="ECO:0007669"/>
    <property type="project" value="UniProtKB-KW"/>
</dbReference>
<feature type="domain" description="ABC transporter" evidence="6">
    <location>
        <begin position="25"/>
        <end position="60"/>
    </location>
</feature>
<dbReference type="PANTHER" id="PTHR43297">
    <property type="entry name" value="OLIGOPEPTIDE TRANSPORT ATP-BINDING PROTEIN APPD"/>
    <property type="match status" value="1"/>
</dbReference>
<reference evidence="7 8" key="1">
    <citation type="journal article" date="2021" name="Mol. Plant">
        <title>Genomic insights into the fast growth of paulownias and the formation of Paulownia witches' broom.</title>
        <authorList>
            <person name="Cao Y."/>
            <person name="Sun G."/>
            <person name="Zhai X."/>
            <person name="Xu P."/>
            <person name="Ma L."/>
            <person name="Deng M."/>
            <person name="Zhao Z."/>
            <person name="Yang H."/>
            <person name="Dong Y."/>
            <person name="Shang Z."/>
            <person name="Lv Y."/>
            <person name="Yan L."/>
            <person name="Liu H."/>
            <person name="Cao X."/>
            <person name="Li B."/>
            <person name="Wang Z."/>
            <person name="Zhao X."/>
            <person name="Yu H."/>
            <person name="Wang F."/>
            <person name="Ma W."/>
            <person name="Huang J."/>
            <person name="Fan G."/>
        </authorList>
    </citation>
    <scope>NUCLEOTIDE SEQUENCE [LARGE SCALE GENOMIC DNA]</scope>
    <source>
        <strain evidence="7 8">Zhengzhou</strain>
    </source>
</reference>
<evidence type="ECO:0000256" key="5">
    <source>
        <dbReference type="ARBA" id="ARBA00023136"/>
    </source>
</evidence>
<accession>A0ABX8TMZ2</accession>
<keyword evidence="4" id="KW-1003">Cell membrane</keyword>
<evidence type="ECO:0000256" key="4">
    <source>
        <dbReference type="ARBA" id="ARBA00022475"/>
    </source>
</evidence>
<dbReference type="EMBL" id="CP066882">
    <property type="protein sequence ID" value="QYC30791.1"/>
    <property type="molecule type" value="Genomic_DNA"/>
</dbReference>
<dbReference type="InterPro" id="IPR003439">
    <property type="entry name" value="ABC_transporter-like_ATP-bd"/>
</dbReference>